<dbReference type="PANTHER" id="PTHR47700">
    <property type="entry name" value="V CHITINASE, PUTATIVE (AFU_ORTHOLOGUE AFUA_6G13720)-RELATED"/>
    <property type="match status" value="1"/>
</dbReference>
<dbReference type="PANTHER" id="PTHR47700:SF1">
    <property type="entry name" value="CHITINASE"/>
    <property type="match status" value="1"/>
</dbReference>
<gene>
    <name evidence="3" type="ORF">BDW59DRAFT_159112</name>
</gene>
<organism evidence="3 4">
    <name type="scientific">Aspergillus cavernicola</name>
    <dbReference type="NCBI Taxonomy" id="176166"/>
    <lineage>
        <taxon>Eukaryota</taxon>
        <taxon>Fungi</taxon>
        <taxon>Dikarya</taxon>
        <taxon>Ascomycota</taxon>
        <taxon>Pezizomycotina</taxon>
        <taxon>Eurotiomycetes</taxon>
        <taxon>Eurotiomycetidae</taxon>
        <taxon>Eurotiales</taxon>
        <taxon>Aspergillaceae</taxon>
        <taxon>Aspergillus</taxon>
        <taxon>Aspergillus subgen. Nidulantes</taxon>
    </lineage>
</organism>
<dbReference type="InterPro" id="IPR053214">
    <property type="entry name" value="LysM12-like"/>
</dbReference>
<keyword evidence="1" id="KW-0147">Chitin-binding</keyword>
<dbReference type="EMBL" id="JBFXLS010000016">
    <property type="protein sequence ID" value="KAL2829526.1"/>
    <property type="molecule type" value="Genomic_DNA"/>
</dbReference>
<reference evidence="3 4" key="1">
    <citation type="submission" date="2024-07" db="EMBL/GenBank/DDBJ databases">
        <title>Section-level genome sequencing and comparative genomics of Aspergillus sections Usti and Cavernicolus.</title>
        <authorList>
            <consortium name="Lawrence Berkeley National Laboratory"/>
            <person name="Nybo J.L."/>
            <person name="Vesth T.C."/>
            <person name="Theobald S."/>
            <person name="Frisvad J.C."/>
            <person name="Larsen T.O."/>
            <person name="Kjaerboelling I."/>
            <person name="Rothschild-Mancinelli K."/>
            <person name="Lyhne E.K."/>
            <person name="Kogle M.E."/>
            <person name="Barry K."/>
            <person name="Clum A."/>
            <person name="Na H."/>
            <person name="Ledsgaard L."/>
            <person name="Lin J."/>
            <person name="Lipzen A."/>
            <person name="Kuo A."/>
            <person name="Riley R."/>
            <person name="Mondo S."/>
            <person name="LaButti K."/>
            <person name="Haridas S."/>
            <person name="Pangalinan J."/>
            <person name="Salamov A.A."/>
            <person name="Simmons B.A."/>
            <person name="Magnuson J.K."/>
            <person name="Chen J."/>
            <person name="Drula E."/>
            <person name="Henrissat B."/>
            <person name="Wiebenga A."/>
            <person name="Lubbers R.J."/>
            <person name="Gomes A.C."/>
            <person name="Makela M.R."/>
            <person name="Stajich J."/>
            <person name="Grigoriev I.V."/>
            <person name="Mortensen U.H."/>
            <person name="De vries R.P."/>
            <person name="Baker S.E."/>
            <person name="Andersen M.R."/>
        </authorList>
    </citation>
    <scope>NUCLEOTIDE SEQUENCE [LARGE SCALE GENOMIC DNA]</scope>
    <source>
        <strain evidence="3 4">CBS 600.67</strain>
    </source>
</reference>
<dbReference type="Proteomes" id="UP001610335">
    <property type="component" value="Unassembled WGS sequence"/>
</dbReference>
<evidence type="ECO:0000313" key="3">
    <source>
        <dbReference type="EMBL" id="KAL2829526.1"/>
    </source>
</evidence>
<evidence type="ECO:0008006" key="5">
    <source>
        <dbReference type="Google" id="ProtNLM"/>
    </source>
</evidence>
<comment type="caution">
    <text evidence="3">The sequence shown here is derived from an EMBL/GenBank/DDBJ whole genome shotgun (WGS) entry which is preliminary data.</text>
</comment>
<proteinExistence type="predicted"/>
<accession>A0ABR4IPC6</accession>
<evidence type="ECO:0000313" key="4">
    <source>
        <dbReference type="Proteomes" id="UP001610335"/>
    </source>
</evidence>
<protein>
    <recommendedName>
        <fullName evidence="5">Alpha/Beta hydrolase protein</fullName>
    </recommendedName>
</protein>
<sequence>MVAFTVHGGTWGCRLLLSADAAVATPGFRKPASPNYSSSDVCPERCSVSGPSTGNWSVYPDFKQSRKCKETMFYDFSLYDDVDNKSDNHRIHACSSFGPDFSNMPAFAVRIASTESVDVEFEIGWWNEGFGLAGSATERPFIIYRQSDQATIGLYIGQGLLNQGISQPALKLFHDNLENLSLSTPTLSMQLCGPHYDSAHIFGIMATSDGMFAPIQDAIKSWANATCPLLLLIDLLTLGSLGTLGPFFNTSLKKHAWFIKKGSTTIAKDVLPGGKEPKWTPEAQDEFSAYMGQVIFGWANITSLAAESLFDGSDESINTI</sequence>
<keyword evidence="2" id="KW-0843">Virulence</keyword>
<evidence type="ECO:0000256" key="1">
    <source>
        <dbReference type="ARBA" id="ARBA00022669"/>
    </source>
</evidence>
<keyword evidence="4" id="KW-1185">Reference proteome</keyword>
<name>A0ABR4IPC6_9EURO</name>
<evidence type="ECO:0000256" key="2">
    <source>
        <dbReference type="ARBA" id="ARBA00023026"/>
    </source>
</evidence>